<evidence type="ECO:0000313" key="2">
    <source>
        <dbReference type="Proteomes" id="UP000276133"/>
    </source>
</evidence>
<dbReference type="EMBL" id="REGN01002664">
    <property type="protein sequence ID" value="RNA26827.1"/>
    <property type="molecule type" value="Genomic_DNA"/>
</dbReference>
<name>A0A3M7RU33_BRAPC</name>
<gene>
    <name evidence="1" type="ORF">BpHYR1_004256</name>
</gene>
<protein>
    <submittedName>
        <fullName evidence="1">Uncharacterized protein</fullName>
    </submittedName>
</protein>
<proteinExistence type="predicted"/>
<reference evidence="1 2" key="1">
    <citation type="journal article" date="2018" name="Sci. Rep.">
        <title>Genomic signatures of local adaptation to the degree of environmental predictability in rotifers.</title>
        <authorList>
            <person name="Franch-Gras L."/>
            <person name="Hahn C."/>
            <person name="Garcia-Roger E.M."/>
            <person name="Carmona M.J."/>
            <person name="Serra M."/>
            <person name="Gomez A."/>
        </authorList>
    </citation>
    <scope>NUCLEOTIDE SEQUENCE [LARGE SCALE GENOMIC DNA]</scope>
    <source>
        <strain evidence="1">HYR1</strain>
    </source>
</reference>
<keyword evidence="2" id="KW-1185">Reference proteome</keyword>
<evidence type="ECO:0000313" key="1">
    <source>
        <dbReference type="EMBL" id="RNA26827.1"/>
    </source>
</evidence>
<organism evidence="1 2">
    <name type="scientific">Brachionus plicatilis</name>
    <name type="common">Marine rotifer</name>
    <name type="synonym">Brachionus muelleri</name>
    <dbReference type="NCBI Taxonomy" id="10195"/>
    <lineage>
        <taxon>Eukaryota</taxon>
        <taxon>Metazoa</taxon>
        <taxon>Spiralia</taxon>
        <taxon>Gnathifera</taxon>
        <taxon>Rotifera</taxon>
        <taxon>Eurotatoria</taxon>
        <taxon>Monogononta</taxon>
        <taxon>Pseudotrocha</taxon>
        <taxon>Ploima</taxon>
        <taxon>Brachionidae</taxon>
        <taxon>Brachionus</taxon>
    </lineage>
</organism>
<accession>A0A3M7RU33</accession>
<dbReference type="Proteomes" id="UP000276133">
    <property type="component" value="Unassembled WGS sequence"/>
</dbReference>
<comment type="caution">
    <text evidence="1">The sequence shown here is derived from an EMBL/GenBank/DDBJ whole genome shotgun (WGS) entry which is preliminary data.</text>
</comment>
<dbReference type="AlphaFoldDB" id="A0A3M7RU33"/>
<sequence length="82" mass="9219">MCATFNSFNQSSFSIFQTLIVSSSLPTSNNICMIKKNFDTVIFDDIPNIYNVILASTYNCAFIQNLMTNNRNILTGHKNISV</sequence>